<reference evidence="3" key="2">
    <citation type="submission" date="2025-09" db="UniProtKB">
        <authorList>
            <consortium name="Ensembl"/>
        </authorList>
    </citation>
    <scope>IDENTIFICATION</scope>
</reference>
<keyword evidence="4" id="KW-1185">Reference proteome</keyword>
<dbReference type="PANTHER" id="PTHR28336">
    <property type="entry name" value="BA1-643"/>
    <property type="match status" value="1"/>
</dbReference>
<feature type="region of interest" description="Disordered" evidence="1">
    <location>
        <begin position="35"/>
        <end position="99"/>
    </location>
</feature>
<name>A0A8C6UIK6_9GOBI</name>
<feature type="compositionally biased region" description="Basic and acidic residues" evidence="1">
    <location>
        <begin position="88"/>
        <end position="99"/>
    </location>
</feature>
<sequence length="600" mass="66528">FHSVSQDIDVIIDRLNMIVTRVDEDMLLCLEQGDVSSQQPTDVDTAPENSSQSQTPSTSSDPSTSDRRDDGTDLEHLDLNATSSSEGILDRGQHEAKEQREKEVNMYDIILKTCITLVFLSLAGQMNRAHPSTPDACYVGVPEVLRCDAVDALTGLMVTGTEELVSRVMQLRVQDGAHVSFPVTLVIPFYCRNRGSCRDIVVKVVDAEKRFSYVSPVTSEGCHGGQRGSFAEVKVYSLGLFAVVSCLKRESYTVPRRGLSLKLSMDPRISLALSRLFSACNSLLRQHPLINSSLFVAPSCDKTFFFSLFLPCRLIVVRLLSPLSPCRLLRLVEDLEEAVCCHAVTIALLRRQEDPRDMLVALVPSKDLSWELSKLRAQGYSSSTMDSSSEITMCEGDQLLLRFGGNITSAGKTPGGNTRICKLYLTLDRITFHSQRTNHLSVRLSEVDPFGNHSSSHYKGTAVFHKVNRGQLDWSCDSVIKLQGDPICKLPLTLPKVKLSPRDLLNKKLSAEELSLLAASLRLRRSAAQLVKLRAGNGLSAQAFHLLLMWRRALPAIPRQSNLRHLAQCLAKSGRPDLAEELLLRQAEEESRSCCFLCRV</sequence>
<dbReference type="InterPro" id="IPR000488">
    <property type="entry name" value="Death_dom"/>
</dbReference>
<feature type="domain" description="Death" evidence="2">
    <location>
        <begin position="517"/>
        <end position="586"/>
    </location>
</feature>
<reference evidence="3" key="1">
    <citation type="submission" date="2025-08" db="UniProtKB">
        <authorList>
            <consortium name="Ensembl"/>
        </authorList>
    </citation>
    <scope>IDENTIFICATION</scope>
</reference>
<dbReference type="Gene3D" id="1.10.533.10">
    <property type="entry name" value="Death Domain, Fas"/>
    <property type="match status" value="1"/>
</dbReference>
<evidence type="ECO:0000313" key="4">
    <source>
        <dbReference type="Proteomes" id="UP000694523"/>
    </source>
</evidence>
<dbReference type="AlphaFoldDB" id="A0A8C6UIK6"/>
<organism evidence="3 4">
    <name type="scientific">Neogobius melanostomus</name>
    <name type="common">round goby</name>
    <dbReference type="NCBI Taxonomy" id="47308"/>
    <lineage>
        <taxon>Eukaryota</taxon>
        <taxon>Metazoa</taxon>
        <taxon>Chordata</taxon>
        <taxon>Craniata</taxon>
        <taxon>Vertebrata</taxon>
        <taxon>Euteleostomi</taxon>
        <taxon>Actinopterygii</taxon>
        <taxon>Neopterygii</taxon>
        <taxon>Teleostei</taxon>
        <taxon>Neoteleostei</taxon>
        <taxon>Acanthomorphata</taxon>
        <taxon>Gobiaria</taxon>
        <taxon>Gobiiformes</taxon>
        <taxon>Gobioidei</taxon>
        <taxon>Gobiidae</taxon>
        <taxon>Benthophilinae</taxon>
        <taxon>Neogobiini</taxon>
        <taxon>Neogobius</taxon>
    </lineage>
</organism>
<accession>A0A8C6UIK6</accession>
<dbReference type="PROSITE" id="PS50017">
    <property type="entry name" value="DEATH_DOMAIN"/>
    <property type="match status" value="1"/>
</dbReference>
<dbReference type="GO" id="GO:0007165">
    <property type="term" value="P:signal transduction"/>
    <property type="evidence" value="ECO:0007669"/>
    <property type="project" value="InterPro"/>
</dbReference>
<evidence type="ECO:0000256" key="1">
    <source>
        <dbReference type="SAM" id="MobiDB-lite"/>
    </source>
</evidence>
<evidence type="ECO:0000313" key="3">
    <source>
        <dbReference type="Ensembl" id="ENSNMLP00000035149.1"/>
    </source>
</evidence>
<feature type="compositionally biased region" description="Low complexity" evidence="1">
    <location>
        <begin position="50"/>
        <end position="63"/>
    </location>
</feature>
<protein>
    <submittedName>
        <fullName evidence="3">Death domain containing 1</fullName>
    </submittedName>
</protein>
<dbReference type="Proteomes" id="UP000694523">
    <property type="component" value="Unplaced"/>
</dbReference>
<dbReference type="InterPro" id="IPR011029">
    <property type="entry name" value="DEATH-like_dom_sf"/>
</dbReference>
<proteinExistence type="predicted"/>
<dbReference type="Ensembl" id="ENSNMLT00000039141.1">
    <property type="protein sequence ID" value="ENSNMLP00000035149.1"/>
    <property type="gene ID" value="ENSNMLG00000021806.1"/>
</dbReference>
<dbReference type="PANTHER" id="PTHR28336:SF4">
    <property type="entry name" value="DEATH DOMAIN-CONTAINING PROTEIN 1"/>
    <property type="match status" value="1"/>
</dbReference>
<feature type="compositionally biased region" description="Basic and acidic residues" evidence="1">
    <location>
        <begin position="64"/>
        <end position="78"/>
    </location>
</feature>
<evidence type="ECO:0000259" key="2">
    <source>
        <dbReference type="PROSITE" id="PS50017"/>
    </source>
</evidence>